<gene>
    <name evidence="1" type="ORF">NX722_24955</name>
</gene>
<dbReference type="EMBL" id="JAPFCC010000001">
    <property type="protein sequence ID" value="MCW7555817.1"/>
    <property type="molecule type" value="Genomic_DNA"/>
</dbReference>
<reference evidence="1 2" key="1">
    <citation type="submission" date="2022-10" db="EMBL/GenBank/DDBJ databases">
        <title>High-quality genome sequences of two octocoral-associated bacteria, Endozoicomonas euniceicola EF212 and Endozoicomonas gorgoniicola PS125.</title>
        <authorList>
            <person name="Chiou Y.-J."/>
            <person name="Chen Y.-H."/>
        </authorList>
    </citation>
    <scope>NUCLEOTIDE SEQUENCE [LARGE SCALE GENOMIC DNA]</scope>
    <source>
        <strain evidence="1 2">PS125</strain>
    </source>
</reference>
<name>A0ABT3N2F7_9GAMM</name>
<organism evidence="1 2">
    <name type="scientific">Endozoicomonas gorgoniicola</name>
    <dbReference type="NCBI Taxonomy" id="1234144"/>
    <lineage>
        <taxon>Bacteria</taxon>
        <taxon>Pseudomonadati</taxon>
        <taxon>Pseudomonadota</taxon>
        <taxon>Gammaproteobacteria</taxon>
        <taxon>Oceanospirillales</taxon>
        <taxon>Endozoicomonadaceae</taxon>
        <taxon>Endozoicomonas</taxon>
    </lineage>
</organism>
<sequence>MSLESRLRKIESKQRIQDDCFERMVSVIDGTHEVVSLVLKEQVETRKDIASLNTRFDQQDRRIEKIEELLIQIVNNLAAK</sequence>
<comment type="caution">
    <text evidence="1">The sequence shown here is derived from an EMBL/GenBank/DDBJ whole genome shotgun (WGS) entry which is preliminary data.</text>
</comment>
<proteinExistence type="predicted"/>
<evidence type="ECO:0000313" key="1">
    <source>
        <dbReference type="EMBL" id="MCW7555817.1"/>
    </source>
</evidence>
<evidence type="ECO:0000313" key="2">
    <source>
        <dbReference type="Proteomes" id="UP001209854"/>
    </source>
</evidence>
<dbReference type="Proteomes" id="UP001209854">
    <property type="component" value="Unassembled WGS sequence"/>
</dbReference>
<keyword evidence="2" id="KW-1185">Reference proteome</keyword>
<accession>A0ABT3N2F7</accession>
<dbReference type="RefSeq" id="WP_262565557.1">
    <property type="nucleotide sequence ID" value="NZ_JAPFCC010000001.1"/>
</dbReference>
<protein>
    <submittedName>
        <fullName evidence="1">Uncharacterized protein</fullName>
    </submittedName>
</protein>